<organism evidence="1 2">
    <name type="scientific">Enterobacter agglomerans</name>
    <name type="common">Erwinia herbicola</name>
    <name type="synonym">Pantoea agglomerans</name>
    <dbReference type="NCBI Taxonomy" id="549"/>
    <lineage>
        <taxon>Bacteria</taxon>
        <taxon>Pseudomonadati</taxon>
        <taxon>Pseudomonadota</taxon>
        <taxon>Gammaproteobacteria</taxon>
        <taxon>Enterobacterales</taxon>
        <taxon>Erwiniaceae</taxon>
        <taxon>Pantoea</taxon>
        <taxon>Pantoea agglomerans group</taxon>
    </lineage>
</organism>
<dbReference type="RefSeq" id="WP_031592813.1">
    <property type="nucleotide sequence ID" value="NZ_JNVA01000038.1"/>
</dbReference>
<protein>
    <submittedName>
        <fullName evidence="1">Uncharacterized protein</fullName>
    </submittedName>
</protein>
<evidence type="ECO:0000313" key="2">
    <source>
        <dbReference type="Proteomes" id="UP001158961"/>
    </source>
</evidence>
<sequence>MAGKDTNYQIVYRGDYLEYFHSGGWVFFQRPKEAGGGFWLGRTYDFVFMIELPRPVSLREGINYLQQLSYGGAASSEFSGAVTRK</sequence>
<accession>A0AAN2K671</accession>
<name>A0AAN2K671_ENTAG</name>
<evidence type="ECO:0000313" key="1">
    <source>
        <dbReference type="EMBL" id="CAH6304052.1"/>
    </source>
</evidence>
<dbReference type="Proteomes" id="UP001158961">
    <property type="component" value="Chromosome"/>
</dbReference>
<reference evidence="1" key="1">
    <citation type="submission" date="2022-05" db="EMBL/GenBank/DDBJ databases">
        <authorList>
            <person name="Pothier F. J."/>
        </authorList>
    </citation>
    <scope>NUCLEOTIDE SEQUENCE</scope>
    <source>
        <strain evidence="1">DAPP-PG734</strain>
    </source>
</reference>
<gene>
    <name evidence="1" type="ORF">DAPPPG734_13000</name>
</gene>
<proteinExistence type="predicted"/>
<dbReference type="EMBL" id="OW970315">
    <property type="protein sequence ID" value="CAH6304052.1"/>
    <property type="molecule type" value="Genomic_DNA"/>
</dbReference>
<dbReference type="AlphaFoldDB" id="A0AAN2K671"/>